<evidence type="ECO:0000256" key="1">
    <source>
        <dbReference type="SAM" id="SignalP"/>
    </source>
</evidence>
<evidence type="ECO:0000313" key="2">
    <source>
        <dbReference type="EMBL" id="MBJ7551987.1"/>
    </source>
</evidence>
<dbReference type="NCBIfam" id="NF041384">
    <property type="entry name" value="YHS_seleno_dom"/>
    <property type="match status" value="1"/>
</dbReference>
<sequence length="149" mass="17177">MKWLISICLTCFSMIALAQAPISTSFFSNKALDGYDTVAYFTQGQAIKGNPEWSTNYKGAEWHFSKVEHLQMFLKEPEKYAPQYGGYCAWGVSTKSDFAPSDATQWAIIKDKLYLNYNEKVKQRWSENPLKHIQIADENWPALTREFSE</sequence>
<dbReference type="EMBL" id="JAEMUH010000015">
    <property type="protein sequence ID" value="MBJ7551987.1"/>
    <property type="molecule type" value="Genomic_DNA"/>
</dbReference>
<evidence type="ECO:0000313" key="3">
    <source>
        <dbReference type="Proteomes" id="UP000598488"/>
    </source>
</evidence>
<feature type="signal peptide" evidence="1">
    <location>
        <begin position="1"/>
        <end position="18"/>
    </location>
</feature>
<keyword evidence="3" id="KW-1185">Reference proteome</keyword>
<comment type="caution">
    <text evidence="2">The sequence shown here is derived from an EMBL/GenBank/DDBJ whole genome shotgun (WGS) entry which is preliminary data.</text>
</comment>
<reference evidence="2 3" key="1">
    <citation type="submission" date="2020-12" db="EMBL/GenBank/DDBJ databases">
        <title>Comparative genome analysis of fungal antagonists Marinomonas ostreistagni 398 and M. spartinae 468.</title>
        <authorList>
            <person name="Fields J.L."/>
            <person name="Mavrodi O.V."/>
            <person name="Biber P.D."/>
            <person name="Indest K.J."/>
            <person name="Mavrodi D.V."/>
        </authorList>
    </citation>
    <scope>NUCLEOTIDE SEQUENCE [LARGE SCALE GENOMIC DNA]</scope>
    <source>
        <strain evidence="2 3">USM7</strain>
    </source>
</reference>
<dbReference type="Proteomes" id="UP000598488">
    <property type="component" value="Unassembled WGS sequence"/>
</dbReference>
<dbReference type="RefSeq" id="WP_199463575.1">
    <property type="nucleotide sequence ID" value="NZ_JAEMUH010000015.1"/>
</dbReference>
<gene>
    <name evidence="2" type="ORF">JHD44_14960</name>
</gene>
<name>A0ABS0ZE81_9GAMM</name>
<proteinExistence type="predicted"/>
<protein>
    <submittedName>
        <fullName evidence="2">YHS domain protein</fullName>
    </submittedName>
</protein>
<accession>A0ABS0ZE81</accession>
<organism evidence="2 3">
    <name type="scientific">Marinomonas ostreistagni</name>
    <dbReference type="NCBI Taxonomy" id="359209"/>
    <lineage>
        <taxon>Bacteria</taxon>
        <taxon>Pseudomonadati</taxon>
        <taxon>Pseudomonadota</taxon>
        <taxon>Gammaproteobacteria</taxon>
        <taxon>Oceanospirillales</taxon>
        <taxon>Oceanospirillaceae</taxon>
        <taxon>Marinomonas</taxon>
    </lineage>
</organism>
<feature type="chain" id="PRO_5046502079" evidence="1">
    <location>
        <begin position="19"/>
        <end position="149"/>
    </location>
</feature>
<keyword evidence="1" id="KW-0732">Signal</keyword>